<dbReference type="Pfam" id="PF00561">
    <property type="entry name" value="Abhydrolase_1"/>
    <property type="match status" value="1"/>
</dbReference>
<sequence>MFAKVNGTRIYFDVEGREQVYDGEEWRKKPVCFILHGGPGGEHTIFQSLLTPLSKYMQLVYIDQRGCGQSERGPSSSYTVENNVEDLEALRVYLGLESVILFGHSYGGMLAQSYALRYPDSVSGLLLIATTPSHHFMKLAQQKLEENGTKEQKKYAKLLFEGAISTEQEMAEYWVVMDSLYSYVSRGKVKTEKEKKEIVKKMSAFNWSVANAGWEFMTTFDFVDQLSKIACPTLVVGGRYDLVCPVEGSVLMAEKIPDSELVIFEKSSHNIFVDECEKFNTEVSSFVRRRFEE</sequence>
<dbReference type="AlphaFoldDB" id="A0A9X4LBV0"/>
<feature type="domain" description="AB hydrolase-1" evidence="4">
    <location>
        <begin position="33"/>
        <end position="275"/>
    </location>
</feature>
<dbReference type="Gene3D" id="3.40.50.1820">
    <property type="entry name" value="alpha/beta hydrolase"/>
    <property type="match status" value="1"/>
</dbReference>
<evidence type="ECO:0000259" key="4">
    <source>
        <dbReference type="Pfam" id="PF00561"/>
    </source>
</evidence>
<evidence type="ECO:0000256" key="1">
    <source>
        <dbReference type="ARBA" id="ARBA00008645"/>
    </source>
</evidence>
<evidence type="ECO:0000313" key="5">
    <source>
        <dbReference type="EMBL" id="MDG0860602.1"/>
    </source>
</evidence>
<dbReference type="InterPro" id="IPR002410">
    <property type="entry name" value="Peptidase_S33"/>
</dbReference>
<dbReference type="GO" id="GO:0004177">
    <property type="term" value="F:aminopeptidase activity"/>
    <property type="evidence" value="ECO:0007669"/>
    <property type="project" value="UniProtKB-EC"/>
</dbReference>
<dbReference type="PANTHER" id="PTHR43798">
    <property type="entry name" value="MONOACYLGLYCEROL LIPASE"/>
    <property type="match status" value="1"/>
</dbReference>
<dbReference type="RefSeq" id="WP_277582447.1">
    <property type="nucleotide sequence ID" value="NZ_JAMBPV010000016.1"/>
</dbReference>
<comment type="caution">
    <text evidence="5">The sequence shown here is derived from an EMBL/GenBank/DDBJ whole genome shotgun (WGS) entry which is preliminary data.</text>
</comment>
<dbReference type="InterPro" id="IPR029058">
    <property type="entry name" value="AB_hydrolase_fold"/>
</dbReference>
<dbReference type="InterPro" id="IPR000073">
    <property type="entry name" value="AB_hydrolase_1"/>
</dbReference>
<dbReference type="GO" id="GO:0016020">
    <property type="term" value="C:membrane"/>
    <property type="evidence" value="ECO:0007669"/>
    <property type="project" value="TreeGrafter"/>
</dbReference>
<comment type="similarity">
    <text evidence="2">Belongs to the peptidase S33 family.</text>
</comment>
<dbReference type="PRINTS" id="PR00111">
    <property type="entry name" value="ABHYDROLASE"/>
</dbReference>
<comment type="similarity">
    <text evidence="1">Belongs to the AB hydrolase superfamily.</text>
</comment>
<name>A0A9X4LBV0_9STAP</name>
<gene>
    <name evidence="5" type="ORF">M4L21_14975</name>
</gene>
<protein>
    <submittedName>
        <fullName evidence="5">Alpha/beta fold hydrolase</fullName>
    </submittedName>
</protein>
<dbReference type="PANTHER" id="PTHR43798:SF33">
    <property type="entry name" value="HYDROLASE, PUTATIVE (AFU_ORTHOLOGUE AFUA_2G14860)-RELATED"/>
    <property type="match status" value="1"/>
</dbReference>
<dbReference type="InterPro" id="IPR050266">
    <property type="entry name" value="AB_hydrolase_sf"/>
</dbReference>
<evidence type="ECO:0000256" key="3">
    <source>
        <dbReference type="ARBA" id="ARBA00022801"/>
    </source>
</evidence>
<dbReference type="GO" id="GO:0006508">
    <property type="term" value="P:proteolysis"/>
    <property type="evidence" value="ECO:0007669"/>
    <property type="project" value="InterPro"/>
</dbReference>
<evidence type="ECO:0000313" key="6">
    <source>
        <dbReference type="Proteomes" id="UP001152302"/>
    </source>
</evidence>
<dbReference type="Proteomes" id="UP001152302">
    <property type="component" value="Unassembled WGS sequence"/>
</dbReference>
<accession>A0A9X4LBV0</accession>
<evidence type="ECO:0000256" key="2">
    <source>
        <dbReference type="ARBA" id="ARBA00010088"/>
    </source>
</evidence>
<proteinExistence type="inferred from homology"/>
<dbReference type="PRINTS" id="PR00793">
    <property type="entry name" value="PROAMNOPTASE"/>
</dbReference>
<reference evidence="5" key="1">
    <citation type="submission" date="2022-05" db="EMBL/GenBank/DDBJ databases">
        <title>Comparative genomics of Staphylococcus equorum isolates.</title>
        <authorList>
            <person name="Luelf R.H."/>
        </authorList>
    </citation>
    <scope>NUCLEOTIDE SEQUENCE</scope>
    <source>
        <strain evidence="5">TMW 2.2343</strain>
    </source>
</reference>
<keyword evidence="3 5" id="KW-0378">Hydrolase</keyword>
<dbReference type="EMBL" id="JAMBPX010000015">
    <property type="protein sequence ID" value="MDG0860602.1"/>
    <property type="molecule type" value="Genomic_DNA"/>
</dbReference>
<dbReference type="SUPFAM" id="SSF53474">
    <property type="entry name" value="alpha/beta-Hydrolases"/>
    <property type="match status" value="1"/>
</dbReference>
<organism evidence="5 6">
    <name type="scientific">Staphylococcus equorum</name>
    <dbReference type="NCBI Taxonomy" id="246432"/>
    <lineage>
        <taxon>Bacteria</taxon>
        <taxon>Bacillati</taxon>
        <taxon>Bacillota</taxon>
        <taxon>Bacilli</taxon>
        <taxon>Bacillales</taxon>
        <taxon>Staphylococcaceae</taxon>
        <taxon>Staphylococcus</taxon>
    </lineage>
</organism>